<accession>A0A562QY38</accession>
<protein>
    <submittedName>
        <fullName evidence="1">Uncharacterized protein</fullName>
    </submittedName>
</protein>
<gene>
    <name evidence="1" type="ORF">LZ24_03417</name>
</gene>
<sequence length="118" mass="13412">MNTHIYSTRDLSYTFGVKHRTLKLMLGTYWKEFEALAEPGFKAVPNHRKPHMLNAAQCWLMVAMLYPERGVELKVKMAKLVGEVAFPIKHIPSPEAEPEAAVERPKVVGKIDLRPDKA</sequence>
<dbReference type="RefSeq" id="WP_144686850.1">
    <property type="nucleotide sequence ID" value="NZ_VLLC01000068.1"/>
</dbReference>
<dbReference type="AlphaFoldDB" id="A0A562QY38"/>
<dbReference type="Proteomes" id="UP000318307">
    <property type="component" value="Unassembled WGS sequence"/>
</dbReference>
<keyword evidence="2" id="KW-1185">Reference proteome</keyword>
<evidence type="ECO:0000313" key="1">
    <source>
        <dbReference type="EMBL" id="TWI61751.1"/>
    </source>
</evidence>
<evidence type="ECO:0000313" key="2">
    <source>
        <dbReference type="Proteomes" id="UP000318307"/>
    </source>
</evidence>
<organism evidence="1 2">
    <name type="scientific">Desulfobotulus alkaliphilus</name>
    <dbReference type="NCBI Taxonomy" id="622671"/>
    <lineage>
        <taxon>Bacteria</taxon>
        <taxon>Pseudomonadati</taxon>
        <taxon>Thermodesulfobacteriota</taxon>
        <taxon>Desulfobacteria</taxon>
        <taxon>Desulfobacterales</taxon>
        <taxon>Desulfobacteraceae</taxon>
        <taxon>Desulfobotulus</taxon>
    </lineage>
</organism>
<comment type="caution">
    <text evidence="1">The sequence shown here is derived from an EMBL/GenBank/DDBJ whole genome shotgun (WGS) entry which is preliminary data.</text>
</comment>
<dbReference type="EMBL" id="VLLC01000068">
    <property type="protein sequence ID" value="TWI61751.1"/>
    <property type="molecule type" value="Genomic_DNA"/>
</dbReference>
<reference evidence="1 2" key="1">
    <citation type="submission" date="2019-07" db="EMBL/GenBank/DDBJ databases">
        <title>Genome sequencing of 100 strains of the haloalkaliphilic chemolithoautotrophic sulfur-oxidizing bacterium Thioalkalivibrio.</title>
        <authorList>
            <person name="Muyzer G."/>
        </authorList>
    </citation>
    <scope>NUCLEOTIDE SEQUENCE [LARGE SCALE GENOMIC DNA]</scope>
    <source>
        <strain evidence="1 2">ASO4-4</strain>
    </source>
</reference>
<name>A0A562QY38_9BACT</name>
<proteinExistence type="predicted"/>